<proteinExistence type="predicted"/>
<accession>A0A0F9B691</accession>
<evidence type="ECO:0000313" key="1">
    <source>
        <dbReference type="EMBL" id="KKK86189.1"/>
    </source>
</evidence>
<dbReference type="AlphaFoldDB" id="A0A0F9B691"/>
<reference evidence="1" key="1">
    <citation type="journal article" date="2015" name="Nature">
        <title>Complex archaea that bridge the gap between prokaryotes and eukaryotes.</title>
        <authorList>
            <person name="Spang A."/>
            <person name="Saw J.H."/>
            <person name="Jorgensen S.L."/>
            <person name="Zaremba-Niedzwiedzka K."/>
            <person name="Martijn J."/>
            <person name="Lind A.E."/>
            <person name="van Eijk R."/>
            <person name="Schleper C."/>
            <person name="Guy L."/>
            <person name="Ettema T.J."/>
        </authorList>
    </citation>
    <scope>NUCLEOTIDE SEQUENCE</scope>
</reference>
<name>A0A0F9B691_9ZZZZ</name>
<protein>
    <submittedName>
        <fullName evidence="1">Uncharacterized protein</fullName>
    </submittedName>
</protein>
<organism evidence="1">
    <name type="scientific">marine sediment metagenome</name>
    <dbReference type="NCBI Taxonomy" id="412755"/>
    <lineage>
        <taxon>unclassified sequences</taxon>
        <taxon>metagenomes</taxon>
        <taxon>ecological metagenomes</taxon>
    </lineage>
</organism>
<comment type="caution">
    <text evidence="1">The sequence shown here is derived from an EMBL/GenBank/DDBJ whole genome shotgun (WGS) entry which is preliminary data.</text>
</comment>
<dbReference type="EMBL" id="LAZR01050961">
    <property type="protein sequence ID" value="KKK86189.1"/>
    <property type="molecule type" value="Genomic_DNA"/>
</dbReference>
<sequence>MIAEERIYWSRDGKQIFPEGHAESAFLLVAAGTVIPDDLVKEFSIKNGCISKIGRAVRAKAIAKTKAANRAKARAKARYEIRAGARALKRERAARAKRKP</sequence>
<gene>
    <name evidence="1" type="ORF">LCGC14_2765750</name>
</gene>